<reference evidence="2" key="1">
    <citation type="submission" date="2021-05" db="EMBL/GenBank/DDBJ databases">
        <title>Comparative genomics of three Colletotrichum scovillei strains and genetic complementation revealed genes involved fungal growth and virulence on chili pepper.</title>
        <authorList>
            <person name="Hsieh D.-K."/>
            <person name="Chuang S.-C."/>
            <person name="Chen C.-Y."/>
            <person name="Chao Y.-T."/>
            <person name="Lu M.-Y.J."/>
            <person name="Lee M.-H."/>
            <person name="Shih M.-C."/>
        </authorList>
    </citation>
    <scope>NUCLEOTIDE SEQUENCE</scope>
    <source>
        <strain evidence="2">Coll-153</strain>
    </source>
</reference>
<comment type="caution">
    <text evidence="2">The sequence shown here is derived from an EMBL/GenBank/DDBJ whole genome shotgun (WGS) entry which is preliminary data.</text>
</comment>
<dbReference type="EMBL" id="JAESDN010000008">
    <property type="protein sequence ID" value="KAG7046803.1"/>
    <property type="molecule type" value="Genomic_DNA"/>
</dbReference>
<dbReference type="AlphaFoldDB" id="A0A9P7QZD5"/>
<keyword evidence="3" id="KW-1185">Reference proteome</keyword>
<evidence type="ECO:0000256" key="1">
    <source>
        <dbReference type="SAM" id="MobiDB-lite"/>
    </source>
</evidence>
<name>A0A9P7QZD5_9PEZI</name>
<evidence type="ECO:0000313" key="2">
    <source>
        <dbReference type="EMBL" id="KAG7046803.1"/>
    </source>
</evidence>
<proteinExistence type="predicted"/>
<dbReference type="Proteomes" id="UP000699042">
    <property type="component" value="Unassembled WGS sequence"/>
</dbReference>
<gene>
    <name evidence="2" type="ORF">JMJ77_015023</name>
</gene>
<accession>A0A9P7QZD5</accession>
<feature type="region of interest" description="Disordered" evidence="1">
    <location>
        <begin position="30"/>
        <end position="82"/>
    </location>
</feature>
<organism evidence="2 3">
    <name type="scientific">Colletotrichum scovillei</name>
    <dbReference type="NCBI Taxonomy" id="1209932"/>
    <lineage>
        <taxon>Eukaryota</taxon>
        <taxon>Fungi</taxon>
        <taxon>Dikarya</taxon>
        <taxon>Ascomycota</taxon>
        <taxon>Pezizomycotina</taxon>
        <taxon>Sordariomycetes</taxon>
        <taxon>Hypocreomycetidae</taxon>
        <taxon>Glomerellales</taxon>
        <taxon>Glomerellaceae</taxon>
        <taxon>Colletotrichum</taxon>
        <taxon>Colletotrichum acutatum species complex</taxon>
    </lineage>
</organism>
<feature type="compositionally biased region" description="Polar residues" evidence="1">
    <location>
        <begin position="36"/>
        <end position="53"/>
    </location>
</feature>
<protein>
    <submittedName>
        <fullName evidence="2">Uncharacterized protein</fullName>
    </submittedName>
</protein>
<feature type="compositionally biased region" description="Acidic residues" evidence="1">
    <location>
        <begin position="59"/>
        <end position="68"/>
    </location>
</feature>
<evidence type="ECO:0000313" key="3">
    <source>
        <dbReference type="Proteomes" id="UP000699042"/>
    </source>
</evidence>
<sequence>MPKTNNEDGRSPKRGWPLKASEEAFAKMVHRGIGKQPQTDVTSPKGNWPTSATLPDGELAGETDDLETKDEPPSTLGLETSN</sequence>